<evidence type="ECO:0000313" key="10">
    <source>
        <dbReference type="Proteomes" id="UP000092401"/>
    </source>
</evidence>
<organism evidence="8 11">
    <name type="scientific">Candidatus Methanofastidiosum methylothiophilum</name>
    <dbReference type="NCBI Taxonomy" id="1705564"/>
    <lineage>
        <taxon>Archaea</taxon>
        <taxon>Methanobacteriati</taxon>
        <taxon>Methanobacteriota</taxon>
        <taxon>Stenosarchaea group</taxon>
        <taxon>Candidatus Methanofastidiosia</taxon>
        <taxon>Candidatus Methanofastidiosales</taxon>
        <taxon>Candidatus Methanofastidiosaceae</taxon>
        <taxon>Candidatus Methanofastidiosum</taxon>
    </lineage>
</organism>
<evidence type="ECO:0000313" key="11">
    <source>
        <dbReference type="Proteomes" id="UP000092403"/>
    </source>
</evidence>
<dbReference type="AlphaFoldDB" id="A0A150IVE3"/>
<evidence type="ECO:0000256" key="3">
    <source>
        <dbReference type="ARBA" id="ARBA00022722"/>
    </source>
</evidence>
<evidence type="ECO:0000256" key="5">
    <source>
        <dbReference type="ARBA" id="ARBA00022801"/>
    </source>
</evidence>
<evidence type="ECO:0000313" key="7">
    <source>
        <dbReference type="EMBL" id="KYC46866.1"/>
    </source>
</evidence>
<evidence type="ECO:0000313" key="9">
    <source>
        <dbReference type="Proteomes" id="UP000091929"/>
    </source>
</evidence>
<proteinExistence type="predicted"/>
<dbReference type="GO" id="GO:0000166">
    <property type="term" value="F:nucleotide binding"/>
    <property type="evidence" value="ECO:0007669"/>
    <property type="project" value="UniProtKB-KW"/>
</dbReference>
<accession>A0A150IP71</accession>
<reference evidence="9 10" key="1">
    <citation type="journal article" date="2016" name="ISME J.">
        <title>Chasing the elusive Euryarchaeota class WSA2: genomes reveal a uniquely fastidious methyl-reducing methanogen.</title>
        <authorList>
            <person name="Nobu M.K."/>
            <person name="Narihiro T."/>
            <person name="Kuroda K."/>
            <person name="Mei R."/>
            <person name="Liu W.T."/>
        </authorList>
    </citation>
    <scope>NUCLEOTIDE SEQUENCE [LARGE SCALE GENOMIC DNA]</scope>
    <source>
        <strain evidence="6">B03fssc0709_Meth_Bin005</strain>
        <strain evidence="7">B15fssc0709_Meth_Bin003</strain>
        <strain evidence="8">BMIXfssc0709_Meth_Bin006</strain>
    </source>
</reference>
<comment type="caution">
    <text evidence="8">The sequence shown here is derived from an EMBL/GenBank/DDBJ whole genome shotgun (WGS) entry which is preliminary data.</text>
</comment>
<evidence type="ECO:0000313" key="8">
    <source>
        <dbReference type="EMBL" id="KYC48967.1"/>
    </source>
</evidence>
<dbReference type="InterPro" id="IPR051813">
    <property type="entry name" value="HepT_RNase_toxin"/>
</dbReference>
<dbReference type="Proteomes" id="UP000092403">
    <property type="component" value="Unassembled WGS sequence"/>
</dbReference>
<dbReference type="GO" id="GO:0016787">
    <property type="term" value="F:hydrolase activity"/>
    <property type="evidence" value="ECO:0007669"/>
    <property type="project" value="UniProtKB-KW"/>
</dbReference>
<dbReference type="Pfam" id="PF01934">
    <property type="entry name" value="HepT-like"/>
    <property type="match status" value="1"/>
</dbReference>
<dbReference type="GO" id="GO:0004540">
    <property type="term" value="F:RNA nuclease activity"/>
    <property type="evidence" value="ECO:0007669"/>
    <property type="project" value="InterPro"/>
</dbReference>
<sequence length="113" mass="13416">MKKDLRIFLLHILDSINLIEEYTKNKSKEDFEDSLSLQDMTIRRLEIIGEAIKNLPQEFKDNYTQVPWKKISGLRDKLIHEYFGIDIDLVWTIIVRDLPELKQNIEGILEELS</sequence>
<dbReference type="EMBL" id="LNGE01000050">
    <property type="protein sequence ID" value="KYC44652.1"/>
    <property type="molecule type" value="Genomic_DNA"/>
</dbReference>
<evidence type="ECO:0000256" key="2">
    <source>
        <dbReference type="ARBA" id="ARBA00022649"/>
    </source>
</evidence>
<accession>A0A150IVE3</accession>
<keyword evidence="4" id="KW-0547">Nucleotide-binding</keyword>
<protein>
    <recommendedName>
        <fullName evidence="12">DUF86 domain-containing protein</fullName>
    </recommendedName>
</protein>
<evidence type="ECO:0000256" key="1">
    <source>
        <dbReference type="ARBA" id="ARBA00022553"/>
    </source>
</evidence>
<dbReference type="Proteomes" id="UP000092401">
    <property type="component" value="Unassembled WGS sequence"/>
</dbReference>
<dbReference type="PANTHER" id="PTHR34139">
    <property type="entry name" value="UPF0331 PROTEIN MJ0127"/>
    <property type="match status" value="1"/>
</dbReference>
<keyword evidence="2" id="KW-1277">Toxin-antitoxin system</keyword>
<keyword evidence="3" id="KW-0540">Nuclease</keyword>
<evidence type="ECO:0008006" key="12">
    <source>
        <dbReference type="Google" id="ProtNLM"/>
    </source>
</evidence>
<dbReference type="PANTHER" id="PTHR34139:SF1">
    <property type="entry name" value="RNASE MJ1380-RELATED"/>
    <property type="match status" value="1"/>
</dbReference>
<evidence type="ECO:0000313" key="6">
    <source>
        <dbReference type="EMBL" id="KYC44652.1"/>
    </source>
</evidence>
<keyword evidence="1" id="KW-0597">Phosphoprotein</keyword>
<keyword evidence="5" id="KW-0378">Hydrolase</keyword>
<name>A0A150IVE3_9EURY</name>
<accession>A0A150II92</accession>
<gene>
    <name evidence="6" type="ORF">APG10_01557</name>
    <name evidence="7" type="ORF">APG11_01624</name>
    <name evidence="8" type="ORF">APG12_01740</name>
</gene>
<dbReference type="EMBL" id="LNJC01000054">
    <property type="protein sequence ID" value="KYC48967.1"/>
    <property type="molecule type" value="Genomic_DNA"/>
</dbReference>
<evidence type="ECO:0000256" key="4">
    <source>
        <dbReference type="ARBA" id="ARBA00022741"/>
    </source>
</evidence>
<dbReference type="GO" id="GO:0110001">
    <property type="term" value="C:toxin-antitoxin complex"/>
    <property type="evidence" value="ECO:0007669"/>
    <property type="project" value="InterPro"/>
</dbReference>
<dbReference type="EMBL" id="LNGF01000042">
    <property type="protein sequence ID" value="KYC46866.1"/>
    <property type="molecule type" value="Genomic_DNA"/>
</dbReference>
<dbReference type="InterPro" id="IPR008201">
    <property type="entry name" value="HepT-like"/>
</dbReference>
<dbReference type="Proteomes" id="UP000091929">
    <property type="component" value="Unassembled WGS sequence"/>
</dbReference>